<evidence type="ECO:0000256" key="1">
    <source>
        <dbReference type="ARBA" id="ARBA00023118"/>
    </source>
</evidence>
<evidence type="ECO:0000313" key="3">
    <source>
        <dbReference type="Proteomes" id="UP000005940"/>
    </source>
</evidence>
<dbReference type="NCBIfam" id="TIGR01868">
    <property type="entry name" value="casD_Cas5e"/>
    <property type="match status" value="1"/>
</dbReference>
<dbReference type="GO" id="GO:0043571">
    <property type="term" value="P:maintenance of CRISPR repeat elements"/>
    <property type="evidence" value="ECO:0007669"/>
    <property type="project" value="InterPro"/>
</dbReference>
<dbReference type="InterPro" id="IPR013422">
    <property type="entry name" value="CRISPR-assoc_prot_Cas5_N"/>
</dbReference>
<name>I2N7Z9_STRT9</name>
<dbReference type="NCBIfam" id="TIGR02593">
    <property type="entry name" value="CRISPR_cas5"/>
    <property type="match status" value="1"/>
</dbReference>
<organism evidence="2 3">
    <name type="scientific">Streptomyces tsukubensis (strain DSM 42081 / NBRC 108919 / NRRL 18488 / 9993)</name>
    <dbReference type="NCBI Taxonomy" id="1114943"/>
    <lineage>
        <taxon>Bacteria</taxon>
        <taxon>Bacillati</taxon>
        <taxon>Actinomycetota</taxon>
        <taxon>Actinomycetes</taxon>
        <taxon>Kitasatosporales</taxon>
        <taxon>Streptomycetaceae</taxon>
        <taxon>Streptomyces</taxon>
    </lineage>
</organism>
<evidence type="ECO:0000313" key="2">
    <source>
        <dbReference type="EMBL" id="QKM67002.1"/>
    </source>
</evidence>
<dbReference type="GO" id="GO:0003723">
    <property type="term" value="F:RNA binding"/>
    <property type="evidence" value="ECO:0007669"/>
    <property type="project" value="InterPro"/>
</dbReference>
<dbReference type="RefSeq" id="WP_006346022.1">
    <property type="nucleotide sequence ID" value="NZ_CP029159.1"/>
</dbReference>
<keyword evidence="1" id="KW-0051">Antiviral defense</keyword>
<reference evidence="2 3" key="1">
    <citation type="journal article" date="2012" name="J. Bacteriol.">
        <title>Draft genome of Streptomyces tsukubaensis NRRL 18488, the producer of the clinically important immunosuppressant tacrolimus (FK506).</title>
        <authorList>
            <person name="Barreiro C."/>
            <person name="Prieto C."/>
            <person name="Sola-Landa A."/>
            <person name="Solera E."/>
            <person name="Martinez-Castro M."/>
            <person name="Perez-Redondo R."/>
            <person name="Garcia-Estrada C."/>
            <person name="Aparicio J.F."/>
            <person name="Fernandez-Martinez L.T."/>
            <person name="Santos-Aberturas J."/>
            <person name="Salehi-Najafabadi Z."/>
            <person name="Rodriguez-Garcia A."/>
            <person name="Tauch A."/>
            <person name="Martin J.F."/>
        </authorList>
    </citation>
    <scope>NUCLEOTIDE SEQUENCE [LARGE SCALE GENOMIC DNA]</scope>
    <source>
        <strain evidence="3">DSM 42081 / NBRC 108919 / NRRL 18488 / 9993</strain>
    </source>
</reference>
<dbReference type="Proteomes" id="UP000005940">
    <property type="component" value="Chromosome"/>
</dbReference>
<dbReference type="Gene3D" id="3.30.70.2660">
    <property type="match status" value="1"/>
</dbReference>
<dbReference type="EMBL" id="CP029159">
    <property type="protein sequence ID" value="QKM67002.1"/>
    <property type="molecule type" value="Genomic_DNA"/>
</dbReference>
<gene>
    <name evidence="2" type="primary">cas5e</name>
    <name evidence="2" type="ORF">STSU_007295</name>
</gene>
<dbReference type="InterPro" id="IPR010147">
    <property type="entry name" value="CRISPR-assoc_prot_CasD"/>
</dbReference>
<dbReference type="CDD" id="cd09756">
    <property type="entry name" value="Cas5_I-E"/>
    <property type="match status" value="1"/>
</dbReference>
<protein>
    <submittedName>
        <fullName evidence="2">Type I-E CRISPR-associated protein Cas5/CasD</fullName>
    </submittedName>
</protein>
<dbReference type="InterPro" id="IPR021124">
    <property type="entry name" value="CRISPR-assoc_prot_Cas5"/>
</dbReference>
<proteinExistence type="predicted"/>
<sequence>MSGLLLRLAGPLQSWGERSAFTTIRDTASFPTRSGLIGMLAAAEGISRNQGGLERYDGLRFTIRTDRPGHRLVDFHTVGGGQPKARTAATSGGSNKGAAVITRRHYLSDAVFVVAVTTPDEKTATRLAEALDRPHWAPYLGRRSCVPDEPLVLRCHAPDPEEELLTRVPLARTTPPHHGEDTVGVEFLYESAPEDPAQAADTIDVTDIPLSFAQHARAHGVRRLHRVTRQLPLGLTGPKSELQDRLIEYARTEESA</sequence>
<dbReference type="GO" id="GO:0051607">
    <property type="term" value="P:defense response to virus"/>
    <property type="evidence" value="ECO:0007669"/>
    <property type="project" value="UniProtKB-KW"/>
</dbReference>
<dbReference type="AlphaFoldDB" id="I2N7Z9"/>
<dbReference type="Pfam" id="PF09704">
    <property type="entry name" value="Cas_Cas5d"/>
    <property type="match status" value="1"/>
</dbReference>
<keyword evidence="3" id="KW-1185">Reference proteome</keyword>
<accession>I2N7Z9</accession>